<evidence type="ECO:0000313" key="2">
    <source>
        <dbReference type="Proteomes" id="UP000017836"/>
    </source>
</evidence>
<dbReference type="AlphaFoldDB" id="W1NDY4"/>
<reference evidence="2" key="1">
    <citation type="journal article" date="2013" name="Science">
        <title>The Amborella genome and the evolution of flowering plants.</title>
        <authorList>
            <consortium name="Amborella Genome Project"/>
        </authorList>
    </citation>
    <scope>NUCLEOTIDE SEQUENCE [LARGE SCALE GENOMIC DNA]</scope>
</reference>
<gene>
    <name evidence="1" type="ORF">AMTR_s00136p00029510</name>
</gene>
<proteinExistence type="predicted"/>
<sequence>MEGGGEPPAADGDGVRRTWAMEGLDGVESLEWKAPLARGAAPKGGAPQGCSFDEAEYRGGKGCWRSLQILRLKPRSKV</sequence>
<dbReference type="Gramene" id="ERM93967">
    <property type="protein sequence ID" value="ERM93967"/>
    <property type="gene ID" value="AMTR_s00136p00029510"/>
</dbReference>
<accession>W1NDY4</accession>
<dbReference type="Proteomes" id="UP000017836">
    <property type="component" value="Unassembled WGS sequence"/>
</dbReference>
<organism evidence="1 2">
    <name type="scientific">Amborella trichopoda</name>
    <dbReference type="NCBI Taxonomy" id="13333"/>
    <lineage>
        <taxon>Eukaryota</taxon>
        <taxon>Viridiplantae</taxon>
        <taxon>Streptophyta</taxon>
        <taxon>Embryophyta</taxon>
        <taxon>Tracheophyta</taxon>
        <taxon>Spermatophyta</taxon>
        <taxon>Magnoliopsida</taxon>
        <taxon>Amborellales</taxon>
        <taxon>Amborellaceae</taxon>
        <taxon>Amborella</taxon>
    </lineage>
</organism>
<dbReference type="HOGENOM" id="CLU_2625302_0_0_1"/>
<name>W1NDY4_AMBTC</name>
<keyword evidence="2" id="KW-1185">Reference proteome</keyword>
<dbReference type="EMBL" id="KI397522">
    <property type="protein sequence ID" value="ERM93967.1"/>
    <property type="molecule type" value="Genomic_DNA"/>
</dbReference>
<protein>
    <submittedName>
        <fullName evidence="1">Uncharacterized protein</fullName>
    </submittedName>
</protein>
<evidence type="ECO:0000313" key="1">
    <source>
        <dbReference type="EMBL" id="ERM93967.1"/>
    </source>
</evidence>